<feature type="compositionally biased region" description="Gly residues" evidence="1">
    <location>
        <begin position="223"/>
        <end position="263"/>
    </location>
</feature>
<protein>
    <submittedName>
        <fullName evidence="3">Uncharacterized protein</fullName>
    </submittedName>
</protein>
<feature type="signal peptide" evidence="2">
    <location>
        <begin position="1"/>
        <end position="21"/>
    </location>
</feature>
<dbReference type="RefSeq" id="WP_220641209.1">
    <property type="nucleotide sequence ID" value="NZ_CP080429.1"/>
</dbReference>
<accession>A0ABX8V7R7</accession>
<evidence type="ECO:0000313" key="3">
    <source>
        <dbReference type="EMBL" id="QYJ68870.1"/>
    </source>
</evidence>
<reference evidence="3 4" key="1">
    <citation type="submission" date="2021-07" db="EMBL/GenBank/DDBJ databases">
        <title>Flavobacterium WSW3-B6 sp.nov, isolated from seaweed.</title>
        <authorList>
            <person name="Muhammad N."/>
            <person name="Ho H."/>
            <person name="Lee Y.-J."/>
            <person name="Nguyen T."/>
            <person name="Ho J."/>
            <person name="Kim S.-G."/>
        </authorList>
    </citation>
    <scope>NUCLEOTIDE SEQUENCE [LARGE SCALE GENOMIC DNA]</scope>
    <source>
        <strain evidence="3 4">WSW3-B6</strain>
    </source>
</reference>
<dbReference type="EMBL" id="CP080429">
    <property type="protein sequence ID" value="QYJ68870.1"/>
    <property type="molecule type" value="Genomic_DNA"/>
</dbReference>
<organism evidence="3 4">
    <name type="scientific">Flavobacterium litorale</name>
    <dbReference type="NCBI Taxonomy" id="2856519"/>
    <lineage>
        <taxon>Bacteria</taxon>
        <taxon>Pseudomonadati</taxon>
        <taxon>Bacteroidota</taxon>
        <taxon>Flavobacteriia</taxon>
        <taxon>Flavobacteriales</taxon>
        <taxon>Flavobacteriaceae</taxon>
        <taxon>Flavobacterium</taxon>
    </lineage>
</organism>
<evidence type="ECO:0000256" key="1">
    <source>
        <dbReference type="SAM" id="MobiDB-lite"/>
    </source>
</evidence>
<dbReference type="Proteomes" id="UP000825381">
    <property type="component" value="Chromosome"/>
</dbReference>
<feature type="region of interest" description="Disordered" evidence="1">
    <location>
        <begin position="223"/>
        <end position="267"/>
    </location>
</feature>
<dbReference type="PROSITE" id="PS51257">
    <property type="entry name" value="PROKAR_LIPOPROTEIN"/>
    <property type="match status" value="1"/>
</dbReference>
<keyword evidence="4" id="KW-1185">Reference proteome</keyword>
<name>A0ABX8V7R7_9FLAO</name>
<proteinExistence type="predicted"/>
<keyword evidence="2" id="KW-0732">Signal</keyword>
<evidence type="ECO:0000313" key="4">
    <source>
        <dbReference type="Proteomes" id="UP000825381"/>
    </source>
</evidence>
<gene>
    <name evidence="3" type="ORF">K1I41_03020</name>
</gene>
<sequence>MKQFTLPALLCVLLLSLFSCSSDNDEAPTAYQQKSGTTNNVIYKKLEKHNYPNPALIDEELARAKQSIAASSLAGLDIKDEDALYAEYNGKHTLTFVTDRANSKDNETENIVLESNPDGSYNKYHFKYLFTQRELSNLHQLPTETILANTQVTPLLAGNGAGLININCFNVTQNYEFQWQCEAGNPHGPGHPDCQVGGSDIVLQPTTLTYTYIGCDEGGSGNGGSGGDTGGGNTGGGGSGDGGGNTGGGTGGSGNDGGTGGGEPDANYGLIQGQTLITQPLVVANPSNQFFFGLKPEQQQWATANQGAYDAIVDYLTNENWSNESKQFAENWINLLKEIETNPTALLGKSDLDLQPWFDLMNYTIPTSVVNKIEQLDNDNFGDYAIQRVKDGKGAVVNMDFFSVNISTLPINSVTGTTFTPKEFLNHIRLNINDFLDTSISSFSPSTITGYNENQIWNSSNPLKAIIHINIAPPAGDGSVICSKSEDDSWIFTTIEVPWFPGQGNDGIHPVSGNREFGLIENNDGSYTFYTRGMDRMTDSLESLFAENTTITGSAFDAPDALWGSLRSGVYQFVENNSGTAEDPSMTPPITFRPAWSQVRRVLIGEIPMSELCCN</sequence>
<evidence type="ECO:0000256" key="2">
    <source>
        <dbReference type="SAM" id="SignalP"/>
    </source>
</evidence>
<feature type="chain" id="PRO_5045502420" evidence="2">
    <location>
        <begin position="22"/>
        <end position="615"/>
    </location>
</feature>